<evidence type="ECO:0000256" key="1">
    <source>
        <dbReference type="ARBA" id="ARBA00011738"/>
    </source>
</evidence>
<name>F0EM17_ENTCA</name>
<accession>F0EM17</accession>
<evidence type="ECO:0000256" key="7">
    <source>
        <dbReference type="ARBA" id="ARBA00022801"/>
    </source>
</evidence>
<evidence type="ECO:0000256" key="3">
    <source>
        <dbReference type="ARBA" id="ARBA00022694"/>
    </source>
</evidence>
<dbReference type="Proteomes" id="UP000004835">
    <property type="component" value="Unassembled WGS sequence"/>
</dbReference>
<evidence type="ECO:0000256" key="6">
    <source>
        <dbReference type="ARBA" id="ARBA00022759"/>
    </source>
</evidence>
<protein>
    <recommendedName>
        <fullName evidence="2 10">Ribonuclease Z</fullName>
        <shortName evidence="10">RNase Z</shortName>
        <ecNumber evidence="2 10">3.1.26.11</ecNumber>
    </recommendedName>
    <alternativeName>
        <fullName evidence="10">tRNA 3 endonuclease</fullName>
    </alternativeName>
    <alternativeName>
        <fullName evidence="10">tRNase Z</fullName>
    </alternativeName>
</protein>
<dbReference type="AlphaFoldDB" id="F0EM17"/>
<evidence type="ECO:0000313" key="13">
    <source>
        <dbReference type="Proteomes" id="UP000004835"/>
    </source>
</evidence>
<comment type="similarity">
    <text evidence="10">Belongs to the RNase Z family.</text>
</comment>
<keyword evidence="8 10" id="KW-0862">Zinc</keyword>
<feature type="binding site" evidence="10">
    <location>
        <position position="276"/>
    </location>
    <ligand>
        <name>Zn(2+)</name>
        <dbReference type="ChEBI" id="CHEBI:29105"/>
        <label>2</label>
        <note>catalytic</note>
    </ligand>
</feature>
<evidence type="ECO:0000256" key="10">
    <source>
        <dbReference type="HAMAP-Rule" id="MF_01818"/>
    </source>
</evidence>
<gene>
    <name evidence="10 12" type="primary">rnz</name>
    <name evidence="12" type="ORF">HMPREF9087_2459</name>
</gene>
<dbReference type="FunFam" id="3.60.15.10:FF:000002">
    <property type="entry name" value="Ribonuclease Z"/>
    <property type="match status" value="1"/>
</dbReference>
<dbReference type="EMBL" id="AEWT01000024">
    <property type="protein sequence ID" value="EGC68859.1"/>
    <property type="molecule type" value="Genomic_DNA"/>
</dbReference>
<dbReference type="GO" id="GO:0042802">
    <property type="term" value="F:identical protein binding"/>
    <property type="evidence" value="ECO:0007669"/>
    <property type="project" value="UniProtKB-ARBA"/>
</dbReference>
<dbReference type="Pfam" id="PF12706">
    <property type="entry name" value="Lactamase_B_2"/>
    <property type="match status" value="1"/>
</dbReference>
<dbReference type="Pfam" id="PF23023">
    <property type="entry name" value="Anti-Pycsar_Apyc1"/>
    <property type="match status" value="1"/>
</dbReference>
<dbReference type="SUPFAM" id="SSF56281">
    <property type="entry name" value="Metallo-hydrolase/oxidoreductase"/>
    <property type="match status" value="1"/>
</dbReference>
<evidence type="ECO:0000256" key="8">
    <source>
        <dbReference type="ARBA" id="ARBA00022833"/>
    </source>
</evidence>
<evidence type="ECO:0000313" key="12">
    <source>
        <dbReference type="EMBL" id="EGC68859.1"/>
    </source>
</evidence>
<keyword evidence="4 10" id="KW-0540">Nuclease</keyword>
<comment type="function">
    <text evidence="9 10">Zinc phosphodiesterase, which displays some tRNA 3'-processing endonuclease activity. Probably involved in tRNA maturation, by removing a 3'-trailer from precursor tRNA.</text>
</comment>
<sequence>MKGKKLMELEFLGTGAGVPAKHRNVTSTALRLLDERNAVWLFDCGEGTQMQILHSTIRPRKIEKIFITHLHGDHIYGLPGLISSRSFQGGDTPLEIYGPKGIKAYIQTVLRISQTKVSYPLHFFEIEEEGILFKDQQFEVSCLRLDHGIDSFGYRIVEASHQGELQVQALLELGLKPGPVFGRLKKGEVVTLDDGRQINGADFLGQAKKGRIVTILGDTRKCQNAVHLAKDADVLVHESTFNKEEAKLARAYFHSTTRQAAEVAQEAHAKRLLLTHISARYVGKDITNLVNEAKEVFPNTLIVKDFDIVEIPFAGEEESDELGE</sequence>
<dbReference type="GO" id="GO:0008270">
    <property type="term" value="F:zinc ion binding"/>
    <property type="evidence" value="ECO:0007669"/>
    <property type="project" value="UniProtKB-UniRule"/>
</dbReference>
<comment type="subunit">
    <text evidence="1 10">Homodimer.</text>
</comment>
<feature type="binding site" evidence="10">
    <location>
        <position position="147"/>
    </location>
    <ligand>
        <name>Zn(2+)</name>
        <dbReference type="ChEBI" id="CHEBI:29105"/>
        <label>1</label>
        <note>catalytic</note>
    </ligand>
</feature>
<feature type="active site" description="Proton acceptor" evidence="10">
    <location>
        <position position="73"/>
    </location>
</feature>
<dbReference type="GO" id="GO:0042781">
    <property type="term" value="F:3'-tRNA processing endoribonuclease activity"/>
    <property type="evidence" value="ECO:0007669"/>
    <property type="project" value="UniProtKB-UniRule"/>
</dbReference>
<evidence type="ECO:0000256" key="9">
    <source>
        <dbReference type="ARBA" id="ARBA00057812"/>
    </source>
</evidence>
<comment type="catalytic activity">
    <reaction evidence="10">
        <text>Endonucleolytic cleavage of RNA, removing extra 3' nucleotides from tRNA precursor, generating 3' termini of tRNAs. A 3'-hydroxy group is left at the tRNA terminus and a 5'-phosphoryl group is left at the trailer molecule.</text>
        <dbReference type="EC" id="3.1.26.11"/>
    </reaction>
</comment>
<feature type="binding site" evidence="10">
    <location>
        <position position="218"/>
    </location>
    <ligand>
        <name>Zn(2+)</name>
        <dbReference type="ChEBI" id="CHEBI:29105"/>
        <label>2</label>
        <note>catalytic</note>
    </ligand>
</feature>
<feature type="binding site" evidence="10">
    <location>
        <position position="74"/>
    </location>
    <ligand>
        <name>Zn(2+)</name>
        <dbReference type="ChEBI" id="CHEBI:29105"/>
        <label>2</label>
        <note>catalytic</note>
    </ligand>
</feature>
<organism evidence="12 13">
    <name type="scientific">Enterococcus casseliflavus ATCC 12755</name>
    <dbReference type="NCBI Taxonomy" id="888066"/>
    <lineage>
        <taxon>Bacteria</taxon>
        <taxon>Bacillati</taxon>
        <taxon>Bacillota</taxon>
        <taxon>Bacilli</taxon>
        <taxon>Lactobacillales</taxon>
        <taxon>Enterococcaceae</taxon>
        <taxon>Enterococcus</taxon>
    </lineage>
</organism>
<dbReference type="InterPro" id="IPR013471">
    <property type="entry name" value="RNase_Z/BN"/>
</dbReference>
<evidence type="ECO:0000259" key="11">
    <source>
        <dbReference type="Pfam" id="PF12706"/>
    </source>
</evidence>
<reference evidence="12 13" key="1">
    <citation type="submission" date="2011-01" db="EMBL/GenBank/DDBJ databases">
        <authorList>
            <person name="Muzny D."/>
            <person name="Qin X."/>
            <person name="Deng J."/>
            <person name="Jiang H."/>
            <person name="Liu Y."/>
            <person name="Qu J."/>
            <person name="Song X.-Z."/>
            <person name="Zhang L."/>
            <person name="Thornton R."/>
            <person name="Coyle M."/>
            <person name="Francisco L."/>
            <person name="Jackson L."/>
            <person name="Javaid M."/>
            <person name="Korchina V."/>
            <person name="Kovar C."/>
            <person name="Mata R."/>
            <person name="Mathew T."/>
            <person name="Ngo R."/>
            <person name="Nguyen L."/>
            <person name="Nguyen N."/>
            <person name="Okwuonu G."/>
            <person name="Ongeri F."/>
            <person name="Pham C."/>
            <person name="Simmons D."/>
            <person name="Wilczek-Boney K."/>
            <person name="Hale W."/>
            <person name="Jakkamsetti A."/>
            <person name="Pham P."/>
            <person name="Ruth R."/>
            <person name="San Lucas F."/>
            <person name="Warren J."/>
            <person name="Zhang J."/>
            <person name="Zhao Z."/>
            <person name="Zhou C."/>
            <person name="Zhu D."/>
            <person name="Lee S."/>
            <person name="Bess C."/>
            <person name="Blankenburg K."/>
            <person name="Forbes L."/>
            <person name="Fu Q."/>
            <person name="Gubbala S."/>
            <person name="Hirani K."/>
            <person name="Jayaseelan J.C."/>
            <person name="Lara F."/>
            <person name="Munidasa M."/>
            <person name="Palculict T."/>
            <person name="Patil S."/>
            <person name="Pu L.-L."/>
            <person name="Saada N."/>
            <person name="Tang L."/>
            <person name="Weissenberger G."/>
            <person name="Zhu Y."/>
            <person name="Hemphill L."/>
            <person name="Shang Y."/>
            <person name="Youmans B."/>
            <person name="Ayvaz T."/>
            <person name="Ross M."/>
            <person name="Santibanez J."/>
            <person name="Aqrawi P."/>
            <person name="Gross S."/>
            <person name="Joshi V."/>
            <person name="Fowler G."/>
            <person name="Nazareth L."/>
            <person name="Reid J."/>
            <person name="Worley K."/>
            <person name="Petrosino J."/>
            <person name="Highlander S."/>
            <person name="Gibbs R."/>
        </authorList>
    </citation>
    <scope>NUCLEOTIDE SEQUENCE [LARGE SCALE GENOMIC DNA]</scope>
    <source>
        <strain evidence="12 13">ATCC 12755</strain>
    </source>
</reference>
<feature type="binding site" evidence="10">
    <location>
        <position position="73"/>
    </location>
    <ligand>
        <name>Zn(2+)</name>
        <dbReference type="ChEBI" id="CHEBI:29105"/>
        <label>2</label>
        <note>catalytic</note>
    </ligand>
</feature>
<feature type="binding site" evidence="10">
    <location>
        <position position="71"/>
    </location>
    <ligand>
        <name>Zn(2+)</name>
        <dbReference type="ChEBI" id="CHEBI:29105"/>
        <label>1</label>
        <note>catalytic</note>
    </ligand>
</feature>
<keyword evidence="7 10" id="KW-0378">Hydrolase</keyword>
<dbReference type="NCBIfam" id="TIGR02651">
    <property type="entry name" value="RNase_Z"/>
    <property type="match status" value="1"/>
</dbReference>
<dbReference type="NCBIfam" id="NF000801">
    <property type="entry name" value="PRK00055.1-3"/>
    <property type="match status" value="1"/>
</dbReference>
<comment type="cofactor">
    <cofactor evidence="10">
        <name>Zn(2+)</name>
        <dbReference type="ChEBI" id="CHEBI:29105"/>
    </cofactor>
    <text evidence="10">Binds 2 Zn(2+) ions.</text>
</comment>
<dbReference type="HAMAP" id="MF_01818">
    <property type="entry name" value="RNase_Z_BN"/>
    <property type="match status" value="1"/>
</dbReference>
<evidence type="ECO:0000256" key="4">
    <source>
        <dbReference type="ARBA" id="ARBA00022722"/>
    </source>
</evidence>
<dbReference type="InterPro" id="IPR036866">
    <property type="entry name" value="RibonucZ/Hydroxyglut_hydro"/>
</dbReference>
<keyword evidence="6 10" id="KW-0255">Endonuclease</keyword>
<dbReference type="EC" id="3.1.26.11" evidence="2 10"/>
<feature type="binding site" evidence="10">
    <location>
        <position position="69"/>
    </location>
    <ligand>
        <name>Zn(2+)</name>
        <dbReference type="ChEBI" id="CHEBI:29105"/>
        <label>1</label>
        <note>catalytic</note>
    </ligand>
</feature>
<evidence type="ECO:0000256" key="5">
    <source>
        <dbReference type="ARBA" id="ARBA00022723"/>
    </source>
</evidence>
<dbReference type="InterPro" id="IPR001279">
    <property type="entry name" value="Metallo-B-lactamas"/>
</dbReference>
<keyword evidence="3 10" id="KW-0819">tRNA processing</keyword>
<proteinExistence type="inferred from homology"/>
<feature type="domain" description="Metallo-beta-lactamase" evidence="11">
    <location>
        <begin position="209"/>
        <end position="277"/>
    </location>
</feature>
<feature type="binding site" evidence="10">
    <location>
        <position position="218"/>
    </location>
    <ligand>
        <name>Zn(2+)</name>
        <dbReference type="ChEBI" id="CHEBI:29105"/>
        <label>1</label>
        <note>catalytic</note>
    </ligand>
</feature>
<evidence type="ECO:0000256" key="2">
    <source>
        <dbReference type="ARBA" id="ARBA00012477"/>
    </source>
</evidence>
<comment type="caution">
    <text evidence="12">The sequence shown here is derived from an EMBL/GenBank/DDBJ whole genome shotgun (WGS) entry which is preliminary data.</text>
</comment>
<keyword evidence="5 10" id="KW-0479">Metal-binding</keyword>
<dbReference type="PANTHER" id="PTHR46018:SF2">
    <property type="entry name" value="ZINC PHOSPHODIESTERASE ELAC PROTEIN 1"/>
    <property type="match status" value="1"/>
</dbReference>
<dbReference type="HOGENOM" id="CLU_031317_2_0_9"/>
<dbReference type="PANTHER" id="PTHR46018">
    <property type="entry name" value="ZINC PHOSPHODIESTERASE ELAC PROTEIN 1"/>
    <property type="match status" value="1"/>
</dbReference>
<dbReference type="CDD" id="cd07717">
    <property type="entry name" value="RNaseZ_ZiPD-like_MBL-fold"/>
    <property type="match status" value="1"/>
</dbReference>
<dbReference type="Gene3D" id="3.60.15.10">
    <property type="entry name" value="Ribonuclease Z/Hydroxyacylglutathione hydrolase-like"/>
    <property type="match status" value="1"/>
</dbReference>